<comment type="similarity">
    <text evidence="1">Belongs to the thioredoxin family.</text>
</comment>
<dbReference type="PANTHER" id="PTHR12452:SF0">
    <property type="entry name" value="THIOREDOXIN DOMAIN-CONTAINING PROTEIN 17"/>
    <property type="match status" value="1"/>
</dbReference>
<dbReference type="InterPro" id="IPR010357">
    <property type="entry name" value="TXNDC17_dom"/>
</dbReference>
<proteinExistence type="inferred from homology"/>
<dbReference type="GO" id="GO:0005829">
    <property type="term" value="C:cytosol"/>
    <property type="evidence" value="ECO:0007669"/>
    <property type="project" value="TreeGrafter"/>
</dbReference>
<dbReference type="PANTHER" id="PTHR12452">
    <property type="entry name" value="42-9-9 PROTEIN-RELATED"/>
    <property type="match status" value="1"/>
</dbReference>
<accession>A0A6B2E8J9</accession>
<name>A0A6B2E8J9_9DIPT</name>
<dbReference type="EMBL" id="GIFK01001564">
    <property type="protein sequence ID" value="NBJ59267.1"/>
    <property type="molecule type" value="Transcribed_RNA"/>
</dbReference>
<evidence type="ECO:0000256" key="1">
    <source>
        <dbReference type="ARBA" id="ARBA00008987"/>
    </source>
</evidence>
<feature type="domain" description="Thioredoxin" evidence="3">
    <location>
        <begin position="8"/>
        <end position="124"/>
    </location>
</feature>
<evidence type="ECO:0000313" key="4">
    <source>
        <dbReference type="EMBL" id="NBJ59267.1"/>
    </source>
</evidence>
<dbReference type="Pfam" id="PF06110">
    <property type="entry name" value="TXD17-like_Trx"/>
    <property type="match status" value="1"/>
</dbReference>
<organism evidence="4">
    <name type="scientific">Phlebotomus kandelakii</name>
    <dbReference type="NCBI Taxonomy" id="1109342"/>
    <lineage>
        <taxon>Eukaryota</taxon>
        <taxon>Metazoa</taxon>
        <taxon>Ecdysozoa</taxon>
        <taxon>Arthropoda</taxon>
        <taxon>Hexapoda</taxon>
        <taxon>Insecta</taxon>
        <taxon>Pterygota</taxon>
        <taxon>Neoptera</taxon>
        <taxon>Endopterygota</taxon>
        <taxon>Diptera</taxon>
        <taxon>Nematocera</taxon>
        <taxon>Psychodoidea</taxon>
        <taxon>Psychodidae</taxon>
        <taxon>Phlebotomus</taxon>
        <taxon>Larroussius</taxon>
    </lineage>
</organism>
<evidence type="ECO:0000259" key="3">
    <source>
        <dbReference type="Pfam" id="PF06110"/>
    </source>
</evidence>
<reference evidence="4" key="1">
    <citation type="submission" date="2019-10" db="EMBL/GenBank/DDBJ databases">
        <title>Short sand fly seasons in Tbilisi, Georgia, hinder development of host immunity to saliva of the visceral leishmaniasis vector Phlebotomus kandelakii.</title>
        <authorList>
            <person name="Oliveira F."/>
            <person name="Giorgobiani E."/>
            <person name="Guimaraes-Costa A.B."/>
            <person name="Abdeladhim M."/>
            <person name="Oristian J."/>
            <person name="Tskhvaradze L."/>
            <person name="Tsertsvadze N."/>
            <person name="Zakalashvili M."/>
            <person name="Valenzuela J.G."/>
            <person name="Kamhawi S."/>
        </authorList>
    </citation>
    <scope>NUCLEOTIDE SEQUENCE</scope>
    <source>
        <strain evidence="4">Wild-capture in Tbilisi</strain>
        <tissue evidence="4">Salivary glands</tissue>
    </source>
</reference>
<dbReference type="InterPro" id="IPR036249">
    <property type="entry name" value="Thioredoxin-like_sf"/>
</dbReference>
<sequence>MVIEVKLQGYENFIDYVNKLDAKGENVNVYFSGSKVDGVSWCPDCNEAEPHVRKALHLAPEKSYFLYVDIGERPFWKDPKCPFRTDKNIHISVLPSFIRWKGPQRLVGVEQISKEDLLEMFLTD</sequence>
<dbReference type="InterPro" id="IPR045108">
    <property type="entry name" value="TXNDC17-like"/>
</dbReference>
<dbReference type="GO" id="GO:0047134">
    <property type="term" value="F:protein-disulfide reductase [NAD(P)H] activity"/>
    <property type="evidence" value="ECO:0007669"/>
    <property type="project" value="InterPro"/>
</dbReference>
<protein>
    <recommendedName>
        <fullName evidence="2">Thioredoxin domain-containing protein 17</fullName>
    </recommendedName>
</protein>
<dbReference type="AlphaFoldDB" id="A0A6B2E8J9"/>
<evidence type="ECO:0000256" key="2">
    <source>
        <dbReference type="ARBA" id="ARBA00016949"/>
    </source>
</evidence>
<dbReference type="SUPFAM" id="SSF52833">
    <property type="entry name" value="Thioredoxin-like"/>
    <property type="match status" value="1"/>
</dbReference>
<dbReference type="Gene3D" id="3.40.30.10">
    <property type="entry name" value="Glutaredoxin"/>
    <property type="match status" value="1"/>
</dbReference>